<dbReference type="AlphaFoldDB" id="A0A0A1VXV4"/>
<sequence length="45" mass="4989">MVAGHERKRSICLLLLSTMVNAAEKENCREWGGGKWGVGSGKWEL</sequence>
<organism evidence="1 2">
    <name type="scientific">Microcystis aeruginosa NIES-44</name>
    <dbReference type="NCBI Taxonomy" id="449439"/>
    <lineage>
        <taxon>Bacteria</taxon>
        <taxon>Bacillati</taxon>
        <taxon>Cyanobacteriota</taxon>
        <taxon>Cyanophyceae</taxon>
        <taxon>Oscillatoriophycideae</taxon>
        <taxon>Chroococcales</taxon>
        <taxon>Microcystaceae</taxon>
        <taxon>Microcystis</taxon>
    </lineage>
</organism>
<dbReference type="Proteomes" id="UP000030321">
    <property type="component" value="Unassembled WGS sequence"/>
</dbReference>
<protein>
    <submittedName>
        <fullName evidence="1">Uncharacterized protein</fullName>
    </submittedName>
</protein>
<gene>
    <name evidence="1" type="ORF">N44_02691</name>
</gene>
<reference evidence="2" key="1">
    <citation type="journal article" date="2015" name="Genome">
        <title>Whole Genome Sequence of the Non-Microcystin-Producing Microcystis aeruginosa Strain NIES-44.</title>
        <authorList>
            <person name="Okano K."/>
            <person name="Miyata N."/>
            <person name="Ozaki Y."/>
        </authorList>
    </citation>
    <scope>NUCLEOTIDE SEQUENCE [LARGE SCALE GENOMIC DNA]</scope>
    <source>
        <strain evidence="2">NIES-44</strain>
    </source>
</reference>
<name>A0A0A1VXV4_MICAE</name>
<proteinExistence type="predicted"/>
<evidence type="ECO:0000313" key="2">
    <source>
        <dbReference type="Proteomes" id="UP000030321"/>
    </source>
</evidence>
<comment type="caution">
    <text evidence="1">The sequence shown here is derived from an EMBL/GenBank/DDBJ whole genome shotgun (WGS) entry which is preliminary data.</text>
</comment>
<evidence type="ECO:0000313" key="1">
    <source>
        <dbReference type="EMBL" id="GAL94111.1"/>
    </source>
</evidence>
<accession>A0A0A1VXV4</accession>
<dbReference type="EMBL" id="BBPA01000053">
    <property type="protein sequence ID" value="GAL94111.1"/>
    <property type="molecule type" value="Genomic_DNA"/>
</dbReference>